<organism evidence="1">
    <name type="scientific">viral metagenome</name>
    <dbReference type="NCBI Taxonomy" id="1070528"/>
    <lineage>
        <taxon>unclassified sequences</taxon>
        <taxon>metagenomes</taxon>
        <taxon>organismal metagenomes</taxon>
    </lineage>
</organism>
<accession>A0A6M3L031</accession>
<gene>
    <name evidence="1" type="ORF">MM415B03120_0010</name>
</gene>
<dbReference type="EMBL" id="MT142659">
    <property type="protein sequence ID" value="QJA86795.1"/>
    <property type="molecule type" value="Genomic_DNA"/>
</dbReference>
<dbReference type="AlphaFoldDB" id="A0A6M3L031"/>
<protein>
    <submittedName>
        <fullName evidence="1">Uncharacterized protein</fullName>
    </submittedName>
</protein>
<reference evidence="1" key="1">
    <citation type="submission" date="2020-03" db="EMBL/GenBank/DDBJ databases">
        <title>The deep terrestrial virosphere.</title>
        <authorList>
            <person name="Holmfeldt K."/>
            <person name="Nilsson E."/>
            <person name="Simone D."/>
            <person name="Lopez-Fernandez M."/>
            <person name="Wu X."/>
            <person name="de Brujin I."/>
            <person name="Lundin D."/>
            <person name="Andersson A."/>
            <person name="Bertilsson S."/>
            <person name="Dopson M."/>
        </authorList>
    </citation>
    <scope>NUCLEOTIDE SEQUENCE</scope>
    <source>
        <strain evidence="1">MM415B03120</strain>
    </source>
</reference>
<proteinExistence type="predicted"/>
<sequence>MSNDTTSTPKLWVLDTVGMLTTRPVCISKIIYVPSAAADDILFKQWNDESTIATGCKVGETATITGNDTITGSGTALPSTIVDGSVFEIIQSSGLAANKGVKALVKTAGNDTVVVIWDDKWTNEAAVVYTWRTFGTTTALVLKAGASDASPIHLDFGEKGRWFQNLVLETIDGGTVYVYLL</sequence>
<name>A0A6M3L031_9ZZZZ</name>
<evidence type="ECO:0000313" key="1">
    <source>
        <dbReference type="EMBL" id="QJA86795.1"/>
    </source>
</evidence>